<protein>
    <recommendedName>
        <fullName evidence="3">HTH cro/C1-type domain-containing protein</fullName>
    </recommendedName>
</protein>
<accession>A0ABY3BBE9</accession>
<dbReference type="Gene3D" id="1.10.260.40">
    <property type="entry name" value="lambda repressor-like DNA-binding domains"/>
    <property type="match status" value="1"/>
</dbReference>
<dbReference type="InterPro" id="IPR010982">
    <property type="entry name" value="Lambda_DNA-bd_dom_sf"/>
</dbReference>
<keyword evidence="2" id="KW-1185">Reference proteome</keyword>
<comment type="caution">
    <text evidence="1">The sequence shown here is derived from an EMBL/GenBank/DDBJ whole genome shotgun (WGS) entry which is preliminary data.</text>
</comment>
<proteinExistence type="predicted"/>
<dbReference type="RefSeq" id="WP_260677272.1">
    <property type="nucleotide sequence ID" value="NZ_JASOUT010000013.1"/>
</dbReference>
<name>A0ABY3BBE9_LACGS</name>
<dbReference type="EMBL" id="SRMD01000102">
    <property type="protein sequence ID" value="TQW14453.1"/>
    <property type="molecule type" value="Genomic_DNA"/>
</dbReference>
<evidence type="ECO:0008006" key="3">
    <source>
        <dbReference type="Google" id="ProtNLM"/>
    </source>
</evidence>
<evidence type="ECO:0000313" key="1">
    <source>
        <dbReference type="EMBL" id="TQW14453.1"/>
    </source>
</evidence>
<sequence>MQLTEKQVLAIKRKRGELDLTMNALAEMTGVNKWTLIDIFKHHHRNVNSITFKKLNDWLIDEYTKDQFKLDELVEKSEEKDEHKKKI</sequence>
<dbReference type="SUPFAM" id="SSF47413">
    <property type="entry name" value="lambda repressor-like DNA-binding domains"/>
    <property type="match status" value="1"/>
</dbReference>
<organism evidence="1 2">
    <name type="scientific">Lactobacillus gasseri</name>
    <dbReference type="NCBI Taxonomy" id="1596"/>
    <lineage>
        <taxon>Bacteria</taxon>
        <taxon>Bacillati</taxon>
        <taxon>Bacillota</taxon>
        <taxon>Bacilli</taxon>
        <taxon>Lactobacillales</taxon>
        <taxon>Lactobacillaceae</taxon>
        <taxon>Lactobacillus</taxon>
    </lineage>
</organism>
<reference evidence="1 2" key="1">
    <citation type="submission" date="2019-04" db="EMBL/GenBank/DDBJ databases">
        <title>Lactobacillus gasseri 7171 assembly.</title>
        <authorList>
            <person name="Joris B.R."/>
            <person name="Giguere D."/>
        </authorList>
    </citation>
    <scope>NUCLEOTIDE SEQUENCE [LARGE SCALE GENOMIC DNA]</scope>
    <source>
        <strain evidence="1 2">7171</strain>
    </source>
</reference>
<gene>
    <name evidence="1" type="ORF">FIPPAONL_01861</name>
</gene>
<dbReference type="Proteomes" id="UP000316012">
    <property type="component" value="Unassembled WGS sequence"/>
</dbReference>
<evidence type="ECO:0000313" key="2">
    <source>
        <dbReference type="Proteomes" id="UP000316012"/>
    </source>
</evidence>